<dbReference type="AlphaFoldDB" id="A0A512AFV7"/>
<proteinExistence type="predicted"/>
<reference evidence="2 3" key="1">
    <citation type="submission" date="2019-07" db="EMBL/GenBank/DDBJ databases">
        <title>Whole genome shotgun sequence of Novosphingobium sediminis NBRC 106119.</title>
        <authorList>
            <person name="Hosoyama A."/>
            <person name="Uohara A."/>
            <person name="Ohji S."/>
            <person name="Ichikawa N."/>
        </authorList>
    </citation>
    <scope>NUCLEOTIDE SEQUENCE [LARGE SCALE GENOMIC DNA]</scope>
    <source>
        <strain evidence="2 3">NBRC 106119</strain>
    </source>
</reference>
<name>A0A512AFV7_9SPHN</name>
<dbReference type="Pfam" id="PF13618">
    <property type="entry name" value="Gluconate_2-dh3"/>
    <property type="match status" value="1"/>
</dbReference>
<dbReference type="Proteomes" id="UP000321464">
    <property type="component" value="Unassembled WGS sequence"/>
</dbReference>
<feature type="chain" id="PRO_5022230519" description="Twin-arginine translocation pathway signal protein" evidence="1">
    <location>
        <begin position="27"/>
        <end position="203"/>
    </location>
</feature>
<evidence type="ECO:0000313" key="3">
    <source>
        <dbReference type="Proteomes" id="UP000321464"/>
    </source>
</evidence>
<evidence type="ECO:0000313" key="2">
    <source>
        <dbReference type="EMBL" id="GEN98598.1"/>
    </source>
</evidence>
<feature type="signal peptide" evidence="1">
    <location>
        <begin position="1"/>
        <end position="26"/>
    </location>
</feature>
<gene>
    <name evidence="2" type="ORF">NSE01_04310</name>
</gene>
<dbReference type="InterPro" id="IPR027056">
    <property type="entry name" value="Gluconate_2DH_su3"/>
</dbReference>
<dbReference type="OrthoDB" id="6385145at2"/>
<evidence type="ECO:0008006" key="4">
    <source>
        <dbReference type="Google" id="ProtNLM"/>
    </source>
</evidence>
<dbReference type="PROSITE" id="PS51318">
    <property type="entry name" value="TAT"/>
    <property type="match status" value="1"/>
</dbReference>
<dbReference type="RefSeq" id="WP_147157973.1">
    <property type="nucleotide sequence ID" value="NZ_BJYR01000002.1"/>
</dbReference>
<keyword evidence="1" id="KW-0732">Signal</keyword>
<accession>A0A512AFV7</accession>
<dbReference type="InterPro" id="IPR006311">
    <property type="entry name" value="TAT_signal"/>
</dbReference>
<keyword evidence="3" id="KW-1185">Reference proteome</keyword>
<dbReference type="EMBL" id="BJYR01000002">
    <property type="protein sequence ID" value="GEN98598.1"/>
    <property type="molecule type" value="Genomic_DNA"/>
</dbReference>
<comment type="caution">
    <text evidence="2">The sequence shown here is derived from an EMBL/GenBank/DDBJ whole genome shotgun (WGS) entry which is preliminary data.</text>
</comment>
<protein>
    <recommendedName>
        <fullName evidence="4">Twin-arginine translocation pathway signal protein</fullName>
    </recommendedName>
</protein>
<sequence length="203" mass="21692">MTGWSRRSFLGAAALVAIHAAAPSGAEVLRRLDSDEEPPPHCRMLMRQVADLVIPDTDTPGAGAIGVGDFVLVGLAHGLEGTRLPPKAELAAAPSFAPYMRKDGSLDHAGWLEAKLGQDWLSQSPARREEILVALDAAAFKGDPTAAPWRAIKALILTGYYTSEVGGSQELNYELVPGRFDPKVPVKPDTRAYSSDWTAVDFG</sequence>
<organism evidence="2 3">
    <name type="scientific">Novosphingobium sediminis</name>
    <dbReference type="NCBI Taxonomy" id="707214"/>
    <lineage>
        <taxon>Bacteria</taxon>
        <taxon>Pseudomonadati</taxon>
        <taxon>Pseudomonadota</taxon>
        <taxon>Alphaproteobacteria</taxon>
        <taxon>Sphingomonadales</taxon>
        <taxon>Sphingomonadaceae</taxon>
        <taxon>Novosphingobium</taxon>
    </lineage>
</organism>
<evidence type="ECO:0000256" key="1">
    <source>
        <dbReference type="SAM" id="SignalP"/>
    </source>
</evidence>